<gene>
    <name evidence="1" type="ORF">RFULGI_LOCUS12268</name>
</gene>
<feature type="non-terminal residue" evidence="1">
    <location>
        <position position="1"/>
    </location>
</feature>
<comment type="caution">
    <text evidence="1">The sequence shown here is derived from an EMBL/GenBank/DDBJ whole genome shotgun (WGS) entry which is preliminary data.</text>
</comment>
<keyword evidence="2" id="KW-1185">Reference proteome</keyword>
<name>A0A9N9NH40_9GLOM</name>
<reference evidence="1" key="1">
    <citation type="submission" date="2021-06" db="EMBL/GenBank/DDBJ databases">
        <authorList>
            <person name="Kallberg Y."/>
            <person name="Tangrot J."/>
            <person name="Rosling A."/>
        </authorList>
    </citation>
    <scope>NUCLEOTIDE SEQUENCE</scope>
    <source>
        <strain evidence="1">IN212</strain>
    </source>
</reference>
<organism evidence="1 2">
    <name type="scientific">Racocetra fulgida</name>
    <dbReference type="NCBI Taxonomy" id="60492"/>
    <lineage>
        <taxon>Eukaryota</taxon>
        <taxon>Fungi</taxon>
        <taxon>Fungi incertae sedis</taxon>
        <taxon>Mucoromycota</taxon>
        <taxon>Glomeromycotina</taxon>
        <taxon>Glomeromycetes</taxon>
        <taxon>Diversisporales</taxon>
        <taxon>Gigasporaceae</taxon>
        <taxon>Racocetra</taxon>
    </lineage>
</organism>
<evidence type="ECO:0000313" key="1">
    <source>
        <dbReference type="EMBL" id="CAG8732777.1"/>
    </source>
</evidence>
<proteinExistence type="predicted"/>
<dbReference type="AlphaFoldDB" id="A0A9N9NH40"/>
<sequence length="43" mass="4978">HQIIAQIKDCNIQFAWTRETYQHEKPTGAWMTSNLPKNLGAHV</sequence>
<protein>
    <submittedName>
        <fullName evidence="1">14584_t:CDS:1</fullName>
    </submittedName>
</protein>
<dbReference type="Proteomes" id="UP000789396">
    <property type="component" value="Unassembled WGS sequence"/>
</dbReference>
<accession>A0A9N9NH40</accession>
<dbReference type="EMBL" id="CAJVPZ010028937">
    <property type="protein sequence ID" value="CAG8732777.1"/>
    <property type="molecule type" value="Genomic_DNA"/>
</dbReference>
<evidence type="ECO:0000313" key="2">
    <source>
        <dbReference type="Proteomes" id="UP000789396"/>
    </source>
</evidence>